<dbReference type="InterPro" id="IPR001647">
    <property type="entry name" value="HTH_TetR"/>
</dbReference>
<dbReference type="SUPFAM" id="SSF48498">
    <property type="entry name" value="Tetracyclin repressor-like, C-terminal domain"/>
    <property type="match status" value="1"/>
</dbReference>
<comment type="caution">
    <text evidence="6">The sequence shown here is derived from an EMBL/GenBank/DDBJ whole genome shotgun (WGS) entry which is preliminary data.</text>
</comment>
<dbReference type="PRINTS" id="PR00455">
    <property type="entry name" value="HTHTETR"/>
</dbReference>
<dbReference type="RefSeq" id="WP_184147798.1">
    <property type="nucleotide sequence ID" value="NZ_JACHFM010000001.1"/>
</dbReference>
<dbReference type="PROSITE" id="PS01081">
    <property type="entry name" value="HTH_TETR_1"/>
    <property type="match status" value="1"/>
</dbReference>
<gene>
    <name evidence="6" type="ORF">HNP73_001351</name>
</gene>
<evidence type="ECO:0000256" key="4">
    <source>
        <dbReference type="PROSITE-ProRule" id="PRU00335"/>
    </source>
</evidence>
<keyword evidence="7" id="KW-1185">Reference proteome</keyword>
<dbReference type="AlphaFoldDB" id="A0A840SKY9"/>
<keyword evidence="3" id="KW-0804">Transcription</keyword>
<keyword evidence="1" id="KW-0805">Transcription regulation</keyword>
<dbReference type="Proteomes" id="UP000549457">
    <property type="component" value="Unassembled WGS sequence"/>
</dbReference>
<dbReference type="Pfam" id="PF00440">
    <property type="entry name" value="TetR_N"/>
    <property type="match status" value="1"/>
</dbReference>
<dbReference type="InterPro" id="IPR009057">
    <property type="entry name" value="Homeodomain-like_sf"/>
</dbReference>
<dbReference type="EMBL" id="JACHFM010000001">
    <property type="protein sequence ID" value="MBB5221430.1"/>
    <property type="molecule type" value="Genomic_DNA"/>
</dbReference>
<reference evidence="6 7" key="1">
    <citation type="submission" date="2020-08" db="EMBL/GenBank/DDBJ databases">
        <title>Genomic Encyclopedia of Type Strains, Phase IV (KMG-IV): sequencing the most valuable type-strain genomes for metagenomic binning, comparative biology and taxonomic classification.</title>
        <authorList>
            <person name="Goeker M."/>
        </authorList>
    </citation>
    <scope>NUCLEOTIDE SEQUENCE [LARGE SCALE GENOMIC DNA]</scope>
    <source>
        <strain evidence="6 7">DSM 101730</strain>
    </source>
</reference>
<dbReference type="InterPro" id="IPR023772">
    <property type="entry name" value="DNA-bd_HTH_TetR-type_CS"/>
</dbReference>
<dbReference type="PANTHER" id="PTHR47506">
    <property type="entry name" value="TRANSCRIPTIONAL REGULATORY PROTEIN"/>
    <property type="match status" value="1"/>
</dbReference>
<dbReference type="SUPFAM" id="SSF46689">
    <property type="entry name" value="Homeodomain-like"/>
    <property type="match status" value="1"/>
</dbReference>
<evidence type="ECO:0000313" key="6">
    <source>
        <dbReference type="EMBL" id="MBB5221430.1"/>
    </source>
</evidence>
<dbReference type="PANTHER" id="PTHR47506:SF3">
    <property type="entry name" value="HTH-TYPE TRANSCRIPTIONAL REGULATOR LMRA"/>
    <property type="match status" value="1"/>
</dbReference>
<proteinExistence type="predicted"/>
<dbReference type="Gene3D" id="1.10.357.10">
    <property type="entry name" value="Tetracycline Repressor, domain 2"/>
    <property type="match status" value="1"/>
</dbReference>
<evidence type="ECO:0000256" key="1">
    <source>
        <dbReference type="ARBA" id="ARBA00023015"/>
    </source>
</evidence>
<evidence type="ECO:0000256" key="3">
    <source>
        <dbReference type="ARBA" id="ARBA00023163"/>
    </source>
</evidence>
<evidence type="ECO:0000313" key="7">
    <source>
        <dbReference type="Proteomes" id="UP000549457"/>
    </source>
</evidence>
<sequence>MARGEGRNRLLDAALAVIREKGYAATSVDDLCQRAGLTKGAFFHHFRSKDDLAIAAAHRFGEMAAGLFDTAPFRDLATPRERILGYVRFRHDIIGGEAAEYTCLLGTMVQETYASHPGIRAACEAELLKHTESFEPDIAAALGAAGRTRPEWSAASLSRHIQGTLQGAFILAKATGSAEIARESVGHLLRYLETILTPETERELCDELR</sequence>
<evidence type="ECO:0000259" key="5">
    <source>
        <dbReference type="PROSITE" id="PS50977"/>
    </source>
</evidence>
<name>A0A840SKY9_9RHOB</name>
<dbReference type="PROSITE" id="PS50977">
    <property type="entry name" value="HTH_TETR_2"/>
    <property type="match status" value="1"/>
</dbReference>
<accession>A0A840SKY9</accession>
<feature type="domain" description="HTH tetR-type" evidence="5">
    <location>
        <begin position="4"/>
        <end position="64"/>
    </location>
</feature>
<protein>
    <submittedName>
        <fullName evidence="6">TetR/AcrR family transcriptional repressor of nem operon</fullName>
    </submittedName>
</protein>
<organism evidence="6 7">
    <name type="scientific">Amaricoccus macauensis</name>
    <dbReference type="NCBI Taxonomy" id="57001"/>
    <lineage>
        <taxon>Bacteria</taxon>
        <taxon>Pseudomonadati</taxon>
        <taxon>Pseudomonadota</taxon>
        <taxon>Alphaproteobacteria</taxon>
        <taxon>Rhodobacterales</taxon>
        <taxon>Paracoccaceae</taxon>
        <taxon>Amaricoccus</taxon>
    </lineage>
</organism>
<feature type="DNA-binding region" description="H-T-H motif" evidence="4">
    <location>
        <begin position="27"/>
        <end position="46"/>
    </location>
</feature>
<dbReference type="InterPro" id="IPR036271">
    <property type="entry name" value="Tet_transcr_reg_TetR-rel_C_sf"/>
</dbReference>
<dbReference type="GO" id="GO:0003677">
    <property type="term" value="F:DNA binding"/>
    <property type="evidence" value="ECO:0007669"/>
    <property type="project" value="UniProtKB-UniRule"/>
</dbReference>
<evidence type="ECO:0000256" key="2">
    <source>
        <dbReference type="ARBA" id="ARBA00023125"/>
    </source>
</evidence>
<keyword evidence="2 4" id="KW-0238">DNA-binding</keyword>